<reference evidence="3 4" key="1">
    <citation type="submission" date="2018-08" db="EMBL/GenBank/DDBJ databases">
        <title>A genome reference for cultivated species of the human gut microbiota.</title>
        <authorList>
            <person name="Zou Y."/>
            <person name="Xue W."/>
            <person name="Luo G."/>
        </authorList>
    </citation>
    <scope>NUCLEOTIDE SEQUENCE [LARGE SCALE GENOMIC DNA]</scope>
    <source>
        <strain evidence="3 4">AF14-6AC</strain>
    </source>
</reference>
<dbReference type="EMBL" id="QRYW01000019">
    <property type="protein sequence ID" value="RGV26295.1"/>
    <property type="molecule type" value="Genomic_DNA"/>
</dbReference>
<organism evidence="3 4">
    <name type="scientific">Odoribacter splanchnicus</name>
    <dbReference type="NCBI Taxonomy" id="28118"/>
    <lineage>
        <taxon>Bacteria</taxon>
        <taxon>Pseudomonadati</taxon>
        <taxon>Bacteroidota</taxon>
        <taxon>Bacteroidia</taxon>
        <taxon>Bacteroidales</taxon>
        <taxon>Odoribacteraceae</taxon>
        <taxon>Odoribacter</taxon>
    </lineage>
</organism>
<feature type="signal peptide" evidence="1">
    <location>
        <begin position="1"/>
        <end position="19"/>
    </location>
</feature>
<dbReference type="SUPFAM" id="SSF49785">
    <property type="entry name" value="Galactose-binding domain-like"/>
    <property type="match status" value="1"/>
</dbReference>
<name>A0A412WGC5_9BACT</name>
<gene>
    <name evidence="3" type="ORF">DWW24_09900</name>
</gene>
<dbReference type="AlphaFoldDB" id="A0A412WGC5"/>
<keyword evidence="1" id="KW-0732">Signal</keyword>
<dbReference type="Pfam" id="PF16323">
    <property type="entry name" value="DUF4959"/>
    <property type="match status" value="1"/>
</dbReference>
<dbReference type="InterPro" id="IPR008979">
    <property type="entry name" value="Galactose-bd-like_sf"/>
</dbReference>
<feature type="chain" id="PRO_5019468546" evidence="1">
    <location>
        <begin position="20"/>
        <end position="425"/>
    </location>
</feature>
<feature type="domain" description="DUF4959" evidence="2">
    <location>
        <begin position="33"/>
        <end position="113"/>
    </location>
</feature>
<dbReference type="RefSeq" id="WP_118108067.1">
    <property type="nucleotide sequence ID" value="NZ_QRYW01000019.1"/>
</dbReference>
<evidence type="ECO:0000313" key="4">
    <source>
        <dbReference type="Proteomes" id="UP000283426"/>
    </source>
</evidence>
<protein>
    <submittedName>
        <fullName evidence="3">DUF4959 domain-containing protein</fullName>
    </submittedName>
</protein>
<dbReference type="Proteomes" id="UP000283426">
    <property type="component" value="Unassembled WGS sequence"/>
</dbReference>
<sequence length="425" mass="48771">MKYAILFWMMAFACLIACTDDEDPVLQVSVPEESIRFVPVEGGAVMYYSLPSPTDIYTVWARYTNAQGEEMALQATAYLDSLNLMGFNEARQNVPVEITFTDRNNVASEPLYRTFSTLDSSPYAFLDSVEVSGGWNGIFINYKFSKEAAGLMNVFYIGTNAYTKQADTLYVDNLQLEKGEKQVFFPINFEYDENTVVLRTEDYQGYNARTKCWSGLRAYASEQLPASEFELLDPEEMSMENEQKAYGLKYLTDGDVKGENRLLYKGDSKYYTYMTKAEGVGSYLIVDMKEPRVPASVRLYGMFDLSSAGLYFNDEFHLNYADRLPCKVTLYGSNDQKSWERLAQFSQKSDGSQGCWGTPWMGPVKTKEEMDQLDPNYCEVICPLGNTEYRYLKVQYDELFNMNPMFANDKQYVSFHELEVYVKKD</sequence>
<evidence type="ECO:0000313" key="3">
    <source>
        <dbReference type="EMBL" id="RGV26295.1"/>
    </source>
</evidence>
<evidence type="ECO:0000256" key="1">
    <source>
        <dbReference type="SAM" id="SignalP"/>
    </source>
</evidence>
<proteinExistence type="predicted"/>
<evidence type="ECO:0000259" key="2">
    <source>
        <dbReference type="Pfam" id="PF16323"/>
    </source>
</evidence>
<comment type="caution">
    <text evidence="3">The sequence shown here is derived from an EMBL/GenBank/DDBJ whole genome shotgun (WGS) entry which is preliminary data.</text>
</comment>
<dbReference type="InterPro" id="IPR032527">
    <property type="entry name" value="DUF4959"/>
</dbReference>
<accession>A0A412WGC5</accession>
<dbReference type="Gene3D" id="2.60.120.260">
    <property type="entry name" value="Galactose-binding domain-like"/>
    <property type="match status" value="1"/>
</dbReference>